<name>A0ABY4TFE1_9ACTN</name>
<gene>
    <name evidence="1" type="ORF">MW084_05625</name>
</gene>
<dbReference type="Gene3D" id="1.10.287.1080">
    <property type="entry name" value="MazG-like"/>
    <property type="match status" value="1"/>
</dbReference>
<dbReference type="RefSeq" id="WP_010470865.1">
    <property type="nucleotide sequence ID" value="NZ_CP095474.1"/>
</dbReference>
<keyword evidence="2" id="KW-1185">Reference proteome</keyword>
<evidence type="ECO:0000313" key="2">
    <source>
        <dbReference type="Proteomes" id="UP001056383"/>
    </source>
</evidence>
<dbReference type="Proteomes" id="UP001056383">
    <property type="component" value="Chromosome"/>
</dbReference>
<dbReference type="InterPro" id="IPR044548">
    <property type="entry name" value="AF0060_NTP-PPase_MazG-like"/>
</dbReference>
<dbReference type="EMBL" id="CP095474">
    <property type="protein sequence ID" value="URN15512.1"/>
    <property type="molecule type" value="Genomic_DNA"/>
</dbReference>
<reference evidence="1" key="1">
    <citation type="submission" date="2022-04" db="EMBL/GenBank/DDBJ databases">
        <title>Systematic whole-genome sequencing reveals an unexpected diversity among actinomycetoma pathogens and provides insights into their antibacterial susceptibilities.</title>
        <authorList>
            <person name="Watson A.K."/>
            <person name="Kepplinger B."/>
            <person name="Bakhiet S.M."/>
            <person name="Mhmoud N.A."/>
            <person name="Chapman J."/>
            <person name="Allenby N."/>
            <person name="Mickiewicz K."/>
            <person name="Goodfellow M."/>
            <person name="Fahal A.H."/>
            <person name="Errington J."/>
        </authorList>
    </citation>
    <scope>NUCLEOTIDE SEQUENCE</scope>
    <source>
        <strain evidence="1">SD 504</strain>
    </source>
</reference>
<dbReference type="CDD" id="cd11533">
    <property type="entry name" value="NTP-PPase_Af0060_like"/>
    <property type="match status" value="1"/>
</dbReference>
<proteinExistence type="predicted"/>
<sequence length="104" mass="11223">MRDTWDTVERLVAWLDEKGAAPAGTAPLLRVLKIVEEAGEVAEAVHGVYGTNPRKGDSHTWDDVRAELCDVILTGMVALRTLTPDAGKEFAEHVGRVADRSLGA</sequence>
<accession>A0ABY4TFE1</accession>
<organism evidence="1 2">
    <name type="scientific">Streptomyces sudanensis</name>
    <dbReference type="NCBI Taxonomy" id="436397"/>
    <lineage>
        <taxon>Bacteria</taxon>
        <taxon>Bacillati</taxon>
        <taxon>Actinomycetota</taxon>
        <taxon>Actinomycetes</taxon>
        <taxon>Kitasatosporales</taxon>
        <taxon>Streptomycetaceae</taxon>
        <taxon>Streptomyces</taxon>
    </lineage>
</organism>
<protein>
    <submittedName>
        <fullName evidence="1">MazG-like family protein</fullName>
    </submittedName>
</protein>
<dbReference type="SUPFAM" id="SSF101386">
    <property type="entry name" value="all-alpha NTP pyrophosphatases"/>
    <property type="match status" value="1"/>
</dbReference>
<evidence type="ECO:0000313" key="1">
    <source>
        <dbReference type="EMBL" id="URN15512.1"/>
    </source>
</evidence>